<dbReference type="Proteomes" id="UP000005143">
    <property type="component" value="Unassembled WGS sequence"/>
</dbReference>
<dbReference type="PANTHER" id="PTHR11699">
    <property type="entry name" value="ALDEHYDE DEHYDROGENASE-RELATED"/>
    <property type="match status" value="1"/>
</dbReference>
<evidence type="ECO:0000256" key="4">
    <source>
        <dbReference type="RuleBase" id="RU003345"/>
    </source>
</evidence>
<dbReference type="InterPro" id="IPR016163">
    <property type="entry name" value="Ald_DH_C"/>
</dbReference>
<evidence type="ECO:0000259" key="5">
    <source>
        <dbReference type="Pfam" id="PF00171"/>
    </source>
</evidence>
<dbReference type="PROSITE" id="PS00687">
    <property type="entry name" value="ALDEHYDE_DEHYDR_GLU"/>
    <property type="match status" value="1"/>
</dbReference>
<dbReference type="InterPro" id="IPR029510">
    <property type="entry name" value="Ald_DH_CS_GLU"/>
</dbReference>
<dbReference type="GO" id="GO:0004029">
    <property type="term" value="F:aldehyde dehydrogenase (NAD+) activity"/>
    <property type="evidence" value="ECO:0007669"/>
    <property type="project" value="UniProtKB-EC"/>
</dbReference>
<evidence type="ECO:0000256" key="2">
    <source>
        <dbReference type="ARBA" id="ARBA00023002"/>
    </source>
</evidence>
<evidence type="ECO:0000256" key="3">
    <source>
        <dbReference type="PROSITE-ProRule" id="PRU10007"/>
    </source>
</evidence>
<feature type="active site" evidence="3">
    <location>
        <position position="231"/>
    </location>
</feature>
<keyword evidence="2 4" id="KW-0560">Oxidoreductase</keyword>
<dbReference type="Pfam" id="PF00171">
    <property type="entry name" value="Aldedh"/>
    <property type="match status" value="1"/>
</dbReference>
<feature type="domain" description="Aldehyde dehydrogenase" evidence="5">
    <location>
        <begin position="4"/>
        <end position="456"/>
    </location>
</feature>
<dbReference type="SUPFAM" id="SSF53720">
    <property type="entry name" value="ALDH-like"/>
    <property type="match status" value="1"/>
</dbReference>
<keyword evidence="7" id="KW-1185">Reference proteome</keyword>
<dbReference type="Gene3D" id="3.40.309.10">
    <property type="entry name" value="Aldehyde Dehydrogenase, Chain A, domain 2"/>
    <property type="match status" value="1"/>
</dbReference>
<dbReference type="FunFam" id="3.40.605.10:FF:000007">
    <property type="entry name" value="NAD/NADP-dependent betaine aldehyde dehydrogenase"/>
    <property type="match status" value="1"/>
</dbReference>
<name>H0E724_9ACTN</name>
<comment type="similarity">
    <text evidence="1 4">Belongs to the aldehyde dehydrogenase family.</text>
</comment>
<gene>
    <name evidence="6" type="ORF">PAI11_26260</name>
</gene>
<sequence>MATTFPAVDPATREPFAENVEMGPEQVGAVVVAARDAFRSSHDWRFPVNRAAALSRLARLVERDGEELAQLECRDTGKPLAQARADVAVTVRYLEFYAGACDKLEGRSIPLGPDVVDYTLREPWGVCGQIIPWNYPLQMITRVAAPALAGGNAVVVKPSELASQTPLRWAALAIEAGIPEGLVGIVTGRGATGAALVAHPDVAHVTFVGSAATGTTVAHACADRLVPVELELGGKSPNVVFADADLDRVVPAVVRALIQNAGQSCSAGSRLLVDRTIHDEVVERVGEALDGLRIGPGSEDPDLGPVVAQQQLDRALTMLATARGDGATVMRGGGRPTGLEDGWYVEPTLVTGVTPAMELFREEVFGPVLAATSFDDDEQAIELANDSPYGLVAGVWTRDLSRALRVAGALQVGQVFVNGYGVAGGVEIPFGGMKRSGYGRGKGMDAMLAYTQVKNVCVAL</sequence>
<organism evidence="6 7">
    <name type="scientific">Patulibacter medicamentivorans</name>
    <dbReference type="NCBI Taxonomy" id="1097667"/>
    <lineage>
        <taxon>Bacteria</taxon>
        <taxon>Bacillati</taxon>
        <taxon>Actinomycetota</taxon>
        <taxon>Thermoleophilia</taxon>
        <taxon>Solirubrobacterales</taxon>
        <taxon>Patulibacteraceae</taxon>
        <taxon>Patulibacter</taxon>
    </lineage>
</organism>
<dbReference type="Gene3D" id="3.40.605.10">
    <property type="entry name" value="Aldehyde Dehydrogenase, Chain A, domain 1"/>
    <property type="match status" value="1"/>
</dbReference>
<reference evidence="6 7" key="1">
    <citation type="journal article" date="2013" name="Biodegradation">
        <title>Quantitative proteomic analysis of ibuprofen-degrading Patulibacter sp. strain I11.</title>
        <authorList>
            <person name="Almeida B."/>
            <person name="Kjeldal H."/>
            <person name="Lolas I."/>
            <person name="Knudsen A.D."/>
            <person name="Carvalho G."/>
            <person name="Nielsen K.L."/>
            <person name="Barreto Crespo M.T."/>
            <person name="Stensballe A."/>
            <person name="Nielsen J.L."/>
        </authorList>
    </citation>
    <scope>NUCLEOTIDE SEQUENCE [LARGE SCALE GENOMIC DNA]</scope>
    <source>
        <strain evidence="6 7">I11</strain>
    </source>
</reference>
<dbReference type="AlphaFoldDB" id="H0E724"/>
<dbReference type="RefSeq" id="WP_007575880.1">
    <property type="nucleotide sequence ID" value="NZ_AGUD01000216.1"/>
</dbReference>
<dbReference type="InterPro" id="IPR016162">
    <property type="entry name" value="Ald_DH_N"/>
</dbReference>
<accession>H0E724</accession>
<proteinExistence type="inferred from homology"/>
<dbReference type="OrthoDB" id="3954161at2"/>
<dbReference type="InterPro" id="IPR015590">
    <property type="entry name" value="Aldehyde_DH_dom"/>
</dbReference>
<evidence type="ECO:0000256" key="1">
    <source>
        <dbReference type="ARBA" id="ARBA00009986"/>
    </source>
</evidence>
<protein>
    <submittedName>
        <fullName evidence="6">Aldehyde dehydrogenase</fullName>
        <ecNumber evidence="6">1.2.1.3</ecNumber>
    </submittedName>
</protein>
<dbReference type="EC" id="1.2.1.3" evidence="6"/>
<evidence type="ECO:0000313" key="6">
    <source>
        <dbReference type="EMBL" id="EHN10519.1"/>
    </source>
</evidence>
<dbReference type="InterPro" id="IPR016161">
    <property type="entry name" value="Ald_DH/histidinol_DH"/>
</dbReference>
<dbReference type="EMBL" id="AGUD01000216">
    <property type="protein sequence ID" value="EHN10519.1"/>
    <property type="molecule type" value="Genomic_DNA"/>
</dbReference>
<evidence type="ECO:0000313" key="7">
    <source>
        <dbReference type="Proteomes" id="UP000005143"/>
    </source>
</evidence>
<comment type="caution">
    <text evidence="6">The sequence shown here is derived from an EMBL/GenBank/DDBJ whole genome shotgun (WGS) entry which is preliminary data.</text>
</comment>
<dbReference type="FunFam" id="3.40.309.10:FF:000012">
    <property type="entry name" value="Betaine aldehyde dehydrogenase"/>
    <property type="match status" value="1"/>
</dbReference>
<dbReference type="PATRIC" id="fig|1097667.3.peg.2606"/>